<dbReference type="PANTHER" id="PTHR11040">
    <property type="entry name" value="ZINC/IRON TRANSPORTER"/>
    <property type="match status" value="1"/>
</dbReference>
<dbReference type="OrthoDB" id="448280at2759"/>
<organism evidence="6 7">
    <name type="scientific">Tothia fuscella</name>
    <dbReference type="NCBI Taxonomy" id="1048955"/>
    <lineage>
        <taxon>Eukaryota</taxon>
        <taxon>Fungi</taxon>
        <taxon>Dikarya</taxon>
        <taxon>Ascomycota</taxon>
        <taxon>Pezizomycotina</taxon>
        <taxon>Dothideomycetes</taxon>
        <taxon>Pleosporomycetidae</taxon>
        <taxon>Venturiales</taxon>
        <taxon>Cylindrosympodiaceae</taxon>
        <taxon>Tothia</taxon>
    </lineage>
</organism>
<evidence type="ECO:0000313" key="7">
    <source>
        <dbReference type="Proteomes" id="UP000800235"/>
    </source>
</evidence>
<keyword evidence="2 5" id="KW-0812">Transmembrane</keyword>
<sequence length="284" mass="31264">YTLKLRVAAVFILLTTSTIGILAPIFLRNFKKVASDGLVFTIFKQFGTGVIISTVFIHLLMHAVLQFLNPCVGEMEYEGTVMAIAMGGAFFSFLVDYAGVQYLRRYRKHQDSRPQNESHDRQRMDEEKLSVFIMEGGIIFHSILVGVLLAVTPDTELPTIFAVVLIHQLFEGIALGARIAPLENVANRKKILMAIAFSVTAPLGMAIGIGVRKSFNSNDKSTIVTLGTMDALSAGVLAWVAFVELWSKDWLHGEMRDAPAKKQIVGMISLVLGIAIMSFLGKWA</sequence>
<feature type="transmembrane region" description="Helical" evidence="5">
    <location>
        <begin position="223"/>
        <end position="243"/>
    </location>
</feature>
<evidence type="ECO:0000256" key="4">
    <source>
        <dbReference type="ARBA" id="ARBA00023136"/>
    </source>
</evidence>
<dbReference type="GO" id="GO:0005385">
    <property type="term" value="F:zinc ion transmembrane transporter activity"/>
    <property type="evidence" value="ECO:0007669"/>
    <property type="project" value="TreeGrafter"/>
</dbReference>
<feature type="transmembrane region" description="Helical" evidence="5">
    <location>
        <begin position="191"/>
        <end position="211"/>
    </location>
</feature>
<comment type="caution">
    <text evidence="6">The sequence shown here is derived from an EMBL/GenBank/DDBJ whole genome shotgun (WGS) entry which is preliminary data.</text>
</comment>
<evidence type="ECO:0000256" key="3">
    <source>
        <dbReference type="ARBA" id="ARBA00022989"/>
    </source>
</evidence>
<dbReference type="InterPro" id="IPR003689">
    <property type="entry name" value="ZIP"/>
</dbReference>
<feature type="transmembrane region" description="Helical" evidence="5">
    <location>
        <begin position="157"/>
        <end position="179"/>
    </location>
</feature>
<evidence type="ECO:0000313" key="6">
    <source>
        <dbReference type="EMBL" id="KAF2431658.1"/>
    </source>
</evidence>
<feature type="transmembrane region" description="Helical" evidence="5">
    <location>
        <begin position="6"/>
        <end position="27"/>
    </location>
</feature>
<name>A0A9P4NUN2_9PEZI</name>
<feature type="transmembrane region" description="Helical" evidence="5">
    <location>
        <begin position="129"/>
        <end position="151"/>
    </location>
</feature>
<feature type="transmembrane region" description="Helical" evidence="5">
    <location>
        <begin position="81"/>
        <end position="103"/>
    </location>
</feature>
<dbReference type="Pfam" id="PF02535">
    <property type="entry name" value="Zip"/>
    <property type="match status" value="1"/>
</dbReference>
<dbReference type="PANTHER" id="PTHR11040:SF44">
    <property type="entry name" value="PROTEIN ZNTC-RELATED"/>
    <property type="match status" value="1"/>
</dbReference>
<evidence type="ECO:0000256" key="2">
    <source>
        <dbReference type="ARBA" id="ARBA00022692"/>
    </source>
</evidence>
<evidence type="ECO:0000256" key="5">
    <source>
        <dbReference type="SAM" id="Phobius"/>
    </source>
</evidence>
<evidence type="ECO:0000256" key="1">
    <source>
        <dbReference type="ARBA" id="ARBA00004141"/>
    </source>
</evidence>
<keyword evidence="7" id="KW-1185">Reference proteome</keyword>
<dbReference type="AlphaFoldDB" id="A0A9P4NUN2"/>
<dbReference type="GO" id="GO:0005886">
    <property type="term" value="C:plasma membrane"/>
    <property type="evidence" value="ECO:0007669"/>
    <property type="project" value="TreeGrafter"/>
</dbReference>
<feature type="non-terminal residue" evidence="6">
    <location>
        <position position="1"/>
    </location>
</feature>
<dbReference type="EMBL" id="MU007030">
    <property type="protein sequence ID" value="KAF2431658.1"/>
    <property type="molecule type" value="Genomic_DNA"/>
</dbReference>
<accession>A0A9P4NUN2</accession>
<reference evidence="6" key="1">
    <citation type="journal article" date="2020" name="Stud. Mycol.">
        <title>101 Dothideomycetes genomes: a test case for predicting lifestyles and emergence of pathogens.</title>
        <authorList>
            <person name="Haridas S."/>
            <person name="Albert R."/>
            <person name="Binder M."/>
            <person name="Bloem J."/>
            <person name="Labutti K."/>
            <person name="Salamov A."/>
            <person name="Andreopoulos B."/>
            <person name="Baker S."/>
            <person name="Barry K."/>
            <person name="Bills G."/>
            <person name="Bluhm B."/>
            <person name="Cannon C."/>
            <person name="Castanera R."/>
            <person name="Culley D."/>
            <person name="Daum C."/>
            <person name="Ezra D."/>
            <person name="Gonzalez J."/>
            <person name="Henrissat B."/>
            <person name="Kuo A."/>
            <person name="Liang C."/>
            <person name="Lipzen A."/>
            <person name="Lutzoni F."/>
            <person name="Magnuson J."/>
            <person name="Mondo S."/>
            <person name="Nolan M."/>
            <person name="Ohm R."/>
            <person name="Pangilinan J."/>
            <person name="Park H.-J."/>
            <person name="Ramirez L."/>
            <person name="Alfaro M."/>
            <person name="Sun H."/>
            <person name="Tritt A."/>
            <person name="Yoshinaga Y."/>
            <person name="Zwiers L.-H."/>
            <person name="Turgeon B."/>
            <person name="Goodwin S."/>
            <person name="Spatafora J."/>
            <person name="Crous P."/>
            <person name="Grigoriev I."/>
        </authorList>
    </citation>
    <scope>NUCLEOTIDE SEQUENCE</scope>
    <source>
        <strain evidence="6">CBS 130266</strain>
    </source>
</reference>
<gene>
    <name evidence="6" type="ORF">EJ08DRAFT_586939</name>
</gene>
<keyword evidence="3 5" id="KW-1133">Transmembrane helix</keyword>
<dbReference type="Proteomes" id="UP000800235">
    <property type="component" value="Unassembled WGS sequence"/>
</dbReference>
<feature type="transmembrane region" description="Helical" evidence="5">
    <location>
        <begin position="39"/>
        <end position="61"/>
    </location>
</feature>
<protein>
    <submittedName>
        <fullName evidence="6">Zinc/iron permease</fullName>
    </submittedName>
</protein>
<keyword evidence="4 5" id="KW-0472">Membrane</keyword>
<comment type="subcellular location">
    <subcellularLocation>
        <location evidence="1">Membrane</location>
        <topology evidence="1">Multi-pass membrane protein</topology>
    </subcellularLocation>
</comment>
<proteinExistence type="predicted"/>
<feature type="transmembrane region" description="Helical" evidence="5">
    <location>
        <begin position="264"/>
        <end position="281"/>
    </location>
</feature>